<dbReference type="PANTHER" id="PTHR21022">
    <property type="entry name" value="PREPHENATE DEHYDRATASE P PROTEIN"/>
    <property type="match status" value="1"/>
</dbReference>
<evidence type="ECO:0000313" key="11">
    <source>
        <dbReference type="EMBL" id="CAJ1962490.1"/>
    </source>
</evidence>
<dbReference type="SUPFAM" id="SSF55021">
    <property type="entry name" value="ACT-like"/>
    <property type="match status" value="1"/>
</dbReference>
<dbReference type="EMBL" id="OY731403">
    <property type="protein sequence ID" value="CAJ1962490.1"/>
    <property type="molecule type" value="Genomic_DNA"/>
</dbReference>
<feature type="domain" description="Prephenate dehydratase" evidence="9">
    <location>
        <begin position="498"/>
        <end position="627"/>
    </location>
</feature>
<dbReference type="CDD" id="cd13631">
    <property type="entry name" value="PBP2_Ct-PDT_like"/>
    <property type="match status" value="2"/>
</dbReference>
<dbReference type="GO" id="GO:0004664">
    <property type="term" value="F:prephenate dehydratase activity"/>
    <property type="evidence" value="ECO:0007669"/>
    <property type="project" value="InterPro"/>
</dbReference>
<keyword evidence="6 8" id="KW-0584">Phenylalanine biosynthesis</keyword>
<evidence type="ECO:0000256" key="1">
    <source>
        <dbReference type="ARBA" id="ARBA00004470"/>
    </source>
</evidence>
<dbReference type="GO" id="GO:0047769">
    <property type="term" value="F:arogenate dehydratase activity"/>
    <property type="evidence" value="ECO:0007669"/>
    <property type="project" value="UniProtKB-UniRule"/>
</dbReference>
<dbReference type="InterPro" id="IPR001086">
    <property type="entry name" value="Preph_deHydtase"/>
</dbReference>
<keyword evidence="4 8" id="KW-0028">Amino-acid biosynthesis</keyword>
<feature type="non-terminal residue" evidence="11">
    <location>
        <position position="627"/>
    </location>
</feature>
<dbReference type="GO" id="GO:0009570">
    <property type="term" value="C:chloroplast stroma"/>
    <property type="evidence" value="ECO:0007669"/>
    <property type="project" value="UniProtKB-SubCell"/>
</dbReference>
<evidence type="ECO:0000256" key="4">
    <source>
        <dbReference type="ARBA" id="ARBA00022605"/>
    </source>
</evidence>
<evidence type="ECO:0000256" key="3">
    <source>
        <dbReference type="ARBA" id="ARBA00013259"/>
    </source>
</evidence>
<dbReference type="SUPFAM" id="SSF53850">
    <property type="entry name" value="Periplasmic binding protein-like II"/>
    <property type="match status" value="2"/>
</dbReference>
<keyword evidence="8" id="KW-0809">Transit peptide</keyword>
<dbReference type="Gene3D" id="3.40.190.10">
    <property type="entry name" value="Periplasmic binding protein-like II"/>
    <property type="match status" value="4"/>
</dbReference>
<dbReference type="CDD" id="cd04905">
    <property type="entry name" value="ACT_CM-PDT"/>
    <property type="match status" value="1"/>
</dbReference>
<name>A0AA86VK42_9FABA</name>
<evidence type="ECO:0000256" key="7">
    <source>
        <dbReference type="ARBA" id="ARBA00023239"/>
    </source>
</evidence>
<dbReference type="PROSITE" id="PS00857">
    <property type="entry name" value="PREPHENATE_DEHYDR_1"/>
    <property type="match status" value="1"/>
</dbReference>
<dbReference type="PANTHER" id="PTHR21022:SF20">
    <property type="entry name" value="AROGENATE DEHYDRATASE_PREPHENATE DEHYDRATASE 1, CHLOROPLASTIC"/>
    <property type="match status" value="1"/>
</dbReference>
<evidence type="ECO:0000256" key="6">
    <source>
        <dbReference type="ARBA" id="ARBA00023222"/>
    </source>
</evidence>
<keyword evidence="12" id="KW-1185">Reference proteome</keyword>
<dbReference type="Gramene" id="rna-AYBTSS11_LOCUS19275">
    <property type="protein sequence ID" value="CAJ1962490.1"/>
    <property type="gene ID" value="gene-AYBTSS11_LOCUS19275"/>
</dbReference>
<dbReference type="PROSITE" id="PS51171">
    <property type="entry name" value="PREPHENATE_DEHYDR_3"/>
    <property type="match status" value="2"/>
</dbReference>
<comment type="subcellular location">
    <subcellularLocation>
        <location evidence="1 8">Plastid</location>
        <location evidence="1 8">Chloroplast stroma</location>
    </subcellularLocation>
</comment>
<keyword evidence="8" id="KW-0934">Plastid</keyword>
<dbReference type="FunFam" id="3.40.190.10:FF:000031">
    <property type="entry name" value="Arogenate dehydratase"/>
    <property type="match status" value="1"/>
</dbReference>
<comment type="function">
    <text evidence="8">Converts the prephenate produced from the shikimate-chorismate pathway into phenylalanine.</text>
</comment>
<proteinExistence type="predicted"/>
<protein>
    <recommendedName>
        <fullName evidence="3 8">Arogenate dehydratase</fullName>
        <ecNumber evidence="3 8">4.2.1.91</ecNumber>
    </recommendedName>
</protein>
<evidence type="ECO:0000256" key="8">
    <source>
        <dbReference type="RuleBase" id="RU363004"/>
    </source>
</evidence>
<evidence type="ECO:0000256" key="2">
    <source>
        <dbReference type="ARBA" id="ARBA00004929"/>
    </source>
</evidence>
<reference evidence="11" key="1">
    <citation type="submission" date="2023-10" db="EMBL/GenBank/DDBJ databases">
        <authorList>
            <person name="Domelevo Entfellner J.-B."/>
        </authorList>
    </citation>
    <scope>NUCLEOTIDE SEQUENCE</scope>
</reference>
<keyword evidence="5 8" id="KW-0057">Aromatic amino acid biosynthesis</keyword>
<dbReference type="PROSITE" id="PS51671">
    <property type="entry name" value="ACT"/>
    <property type="match status" value="1"/>
</dbReference>
<dbReference type="PROSITE" id="PS00858">
    <property type="entry name" value="PREPHENATE_DEHYDR_2"/>
    <property type="match status" value="1"/>
</dbReference>
<dbReference type="Pfam" id="PF00800">
    <property type="entry name" value="PDT"/>
    <property type="match status" value="2"/>
</dbReference>
<gene>
    <name evidence="11" type="ORF">AYBTSS11_LOCUS19275</name>
</gene>
<evidence type="ECO:0000259" key="9">
    <source>
        <dbReference type="PROSITE" id="PS51171"/>
    </source>
</evidence>
<dbReference type="InterPro" id="IPR002912">
    <property type="entry name" value="ACT_dom"/>
</dbReference>
<feature type="domain" description="Prephenate dehydratase" evidence="9">
    <location>
        <begin position="116"/>
        <end position="291"/>
    </location>
</feature>
<dbReference type="Proteomes" id="UP001189624">
    <property type="component" value="Chromosome 6"/>
</dbReference>
<organism evidence="11 12">
    <name type="scientific">Sphenostylis stenocarpa</name>
    <dbReference type="NCBI Taxonomy" id="92480"/>
    <lineage>
        <taxon>Eukaryota</taxon>
        <taxon>Viridiplantae</taxon>
        <taxon>Streptophyta</taxon>
        <taxon>Embryophyta</taxon>
        <taxon>Tracheophyta</taxon>
        <taxon>Spermatophyta</taxon>
        <taxon>Magnoliopsida</taxon>
        <taxon>eudicotyledons</taxon>
        <taxon>Gunneridae</taxon>
        <taxon>Pentapetalae</taxon>
        <taxon>rosids</taxon>
        <taxon>fabids</taxon>
        <taxon>Fabales</taxon>
        <taxon>Fabaceae</taxon>
        <taxon>Papilionoideae</taxon>
        <taxon>50 kb inversion clade</taxon>
        <taxon>NPAAA clade</taxon>
        <taxon>indigoferoid/millettioid clade</taxon>
        <taxon>Phaseoleae</taxon>
        <taxon>Sphenostylis</taxon>
    </lineage>
</organism>
<dbReference type="EC" id="4.2.1.91" evidence="3 8"/>
<comment type="pathway">
    <text evidence="2 8">Amino-acid biosynthesis; L-phenylalanine biosynthesis; L-phenylalanine from L-arogenate: step 1/1.</text>
</comment>
<dbReference type="InterPro" id="IPR018528">
    <property type="entry name" value="Preph_deHydtase_CS"/>
</dbReference>
<sequence length="627" mass="68367">MALNNCSIWGCAKASQSGFATFQPGSCGQIVNFKHDLEKCSKWKCCSSVWGPRPLTPVRDENPVVNGVESSFVYDDKVQVQITELDDRFQRDVNLLPKPLTANDFSSSSDDGTKLRVAYKGLPGAYTEDAALKAYPKCETVPCDDFETSFEAVESGLVDKAVLPIESSVAGSIHGNYDLLIQHKLHIIGEVQLLINHCLLGLTGVTKEELKYVLSHPQALVQCEMMLRHLGVSNIGVDDTAAAAKAVALDGRREIGAIASSRAAKLYGLHILAEGIQDEDVNITRFLMLARDPILPGTNGPYKTSIVFSLQEGPDVLLKALGVFALRNINLSKIESRPLNQCPLRLVDDSNYGSAKYFDNLFYIDFEASMGNPSAQHALESLKILMALKDCCIWGCVKAPQLGFATFQAASSRLSVTLEQGPQKCCKWECCCLRVSAPKALTPIEDEKPVVTGVESSGDADRIKVQPSVLEGFHRDVNLLPKQLSANDFSSRDGSNMRVAYKGFPGAYSEDAALKAYPKCMTVPCVDFETTFKSVESWLVDKAVLPIESSVGGSIHRNYDLFLHHQLHIVGEVHLLINHCLLGLKGVTTEELKCVMSHPQTLVQCEMMLSHLGVSNIGVDDTAAAAK</sequence>
<dbReference type="Gene3D" id="3.30.70.260">
    <property type="match status" value="1"/>
</dbReference>
<keyword evidence="8" id="KW-0150">Chloroplast</keyword>
<keyword evidence="7 8" id="KW-0456">Lyase</keyword>
<feature type="domain" description="ACT" evidence="10">
    <location>
        <begin position="305"/>
        <end position="401"/>
    </location>
</feature>
<accession>A0AA86VK42</accession>
<dbReference type="InterPro" id="IPR045865">
    <property type="entry name" value="ACT-like_dom_sf"/>
</dbReference>
<evidence type="ECO:0000259" key="10">
    <source>
        <dbReference type="PROSITE" id="PS51671"/>
    </source>
</evidence>
<evidence type="ECO:0000256" key="5">
    <source>
        <dbReference type="ARBA" id="ARBA00023141"/>
    </source>
</evidence>
<dbReference type="AlphaFoldDB" id="A0AA86VK42"/>
<comment type="catalytic activity">
    <reaction evidence="8">
        <text>L-arogenate + H(+) = L-phenylalanine + CO2 + H2O</text>
        <dbReference type="Rhea" id="RHEA:12536"/>
        <dbReference type="ChEBI" id="CHEBI:15377"/>
        <dbReference type="ChEBI" id="CHEBI:15378"/>
        <dbReference type="ChEBI" id="CHEBI:16526"/>
        <dbReference type="ChEBI" id="CHEBI:58095"/>
        <dbReference type="ChEBI" id="CHEBI:58180"/>
        <dbReference type="EC" id="4.2.1.91"/>
    </reaction>
</comment>
<evidence type="ECO:0000313" key="12">
    <source>
        <dbReference type="Proteomes" id="UP001189624"/>
    </source>
</evidence>
<dbReference type="GO" id="GO:0009094">
    <property type="term" value="P:L-phenylalanine biosynthetic process"/>
    <property type="evidence" value="ECO:0007669"/>
    <property type="project" value="UniProtKB-KW"/>
</dbReference>